<evidence type="ECO:0000256" key="1">
    <source>
        <dbReference type="SAM" id="Phobius"/>
    </source>
</evidence>
<name>A0A847CYA8_9BACT</name>
<sequence length="584" mass="64091">MEEVTRVTTTKKSNKLVTTLLIIAGILGLALIGAAVYFYMIKPSTEKPEDVSKTCACYYVDPAVTTECGDPRKGFLFKLVTSKGGTSCQSACQTSSLPIDDTDSNTKQELFLTCSLPNIQDIRCSEMTIKNKAGELVVGNIAKDDEITLEAKFDKKYNNPTFKINNVNEEPDTISEDGLTIKKTLSQFKTTTIDIVATAIGDDGESINSPLCKRIIEIEQQGESSVTGLLMSRRNTEETTKISEAILRVSNITDTKDIKISFSFDNEEFAKVEMIKGFSLDTNKGEFSIIEQDLYNPENFSQAVSFSQLDDYVGQLGITAELFRLGASLGEASTTVTFQEPGAEEIPPVKEEQPSLESSFSISLATNINCLERVEPNNSIIFTVNIKNNSTSSQSVLKVKNKLPLGFTYIPSSTKINNVSVSDNNYLQSKQVGETTELAWTIASGWNISANQSLVVVFQAIAGPNALTGENLNEVVIEPAQVPTDPATLRASIPVSVSQNCNPTETPVETPDTGLFDEVLVQVGIGLLVLLLGWLIYSKPFGHVIVNKLVNSGLYKEAEMTSWKLFKPKKFFEEKTIKRMKKRI</sequence>
<feature type="transmembrane region" description="Helical" evidence="1">
    <location>
        <begin position="519"/>
        <end position="537"/>
    </location>
</feature>
<evidence type="ECO:0000313" key="3">
    <source>
        <dbReference type="Proteomes" id="UP000545876"/>
    </source>
</evidence>
<evidence type="ECO:0000313" key="2">
    <source>
        <dbReference type="EMBL" id="NLD25137.1"/>
    </source>
</evidence>
<gene>
    <name evidence="2" type="ORF">GX656_00645</name>
</gene>
<keyword evidence="1" id="KW-0812">Transmembrane</keyword>
<keyword evidence="1" id="KW-0472">Membrane</keyword>
<dbReference type="AlphaFoldDB" id="A0A847CYA8"/>
<reference evidence="2 3" key="1">
    <citation type="journal article" date="2020" name="Biotechnol. Biofuels">
        <title>New insights from the biogas microbiome by comprehensive genome-resolved metagenomics of nearly 1600 species originating from multiple anaerobic digesters.</title>
        <authorList>
            <person name="Campanaro S."/>
            <person name="Treu L."/>
            <person name="Rodriguez-R L.M."/>
            <person name="Kovalovszki A."/>
            <person name="Ziels R.M."/>
            <person name="Maus I."/>
            <person name="Zhu X."/>
            <person name="Kougias P.G."/>
            <person name="Basile A."/>
            <person name="Luo G."/>
            <person name="Schluter A."/>
            <person name="Konstantinidis K.T."/>
            <person name="Angelidaki I."/>
        </authorList>
    </citation>
    <scope>NUCLEOTIDE SEQUENCE [LARGE SCALE GENOMIC DNA]</scope>
    <source>
        <strain evidence="2">AS06rmzACSIP_65</strain>
    </source>
</reference>
<evidence type="ECO:0008006" key="4">
    <source>
        <dbReference type="Google" id="ProtNLM"/>
    </source>
</evidence>
<organism evidence="2 3">
    <name type="scientific">Candidatus Dojkabacteria bacterium</name>
    <dbReference type="NCBI Taxonomy" id="2099670"/>
    <lineage>
        <taxon>Bacteria</taxon>
        <taxon>Candidatus Dojkabacteria</taxon>
    </lineage>
</organism>
<keyword evidence="1" id="KW-1133">Transmembrane helix</keyword>
<comment type="caution">
    <text evidence="2">The sequence shown here is derived from an EMBL/GenBank/DDBJ whole genome shotgun (WGS) entry which is preliminary data.</text>
</comment>
<dbReference type="InterPro" id="IPR047589">
    <property type="entry name" value="DUF11_rpt"/>
</dbReference>
<proteinExistence type="predicted"/>
<protein>
    <recommendedName>
        <fullName evidence="4">DUF11 domain-containing protein</fullName>
    </recommendedName>
</protein>
<dbReference type="Proteomes" id="UP000545876">
    <property type="component" value="Unassembled WGS sequence"/>
</dbReference>
<dbReference type="EMBL" id="JAAZBX010000002">
    <property type="protein sequence ID" value="NLD25137.1"/>
    <property type="molecule type" value="Genomic_DNA"/>
</dbReference>
<feature type="transmembrane region" description="Helical" evidence="1">
    <location>
        <begin position="20"/>
        <end position="40"/>
    </location>
</feature>
<dbReference type="NCBIfam" id="TIGR01451">
    <property type="entry name" value="B_ant_repeat"/>
    <property type="match status" value="1"/>
</dbReference>
<accession>A0A847CYA8</accession>